<dbReference type="SUPFAM" id="SSF81324">
    <property type="entry name" value="Voltage-gated potassium channels"/>
    <property type="match status" value="1"/>
</dbReference>
<comment type="caution">
    <text evidence="7">The sequence shown here is derived from an EMBL/GenBank/DDBJ whole genome shotgun (WGS) entry which is preliminary data.</text>
</comment>
<feature type="transmembrane region" description="Helical" evidence="5">
    <location>
        <begin position="110"/>
        <end position="131"/>
    </location>
</feature>
<dbReference type="Pfam" id="PF00520">
    <property type="entry name" value="Ion_trans"/>
    <property type="match status" value="1"/>
</dbReference>
<gene>
    <name evidence="7" type="ORF">HOLleu_08596</name>
</gene>
<evidence type="ECO:0000256" key="5">
    <source>
        <dbReference type="SAM" id="Phobius"/>
    </source>
</evidence>
<evidence type="ECO:0000259" key="6">
    <source>
        <dbReference type="Pfam" id="PF00520"/>
    </source>
</evidence>
<evidence type="ECO:0000313" key="8">
    <source>
        <dbReference type="Proteomes" id="UP001152320"/>
    </source>
</evidence>
<keyword evidence="3 5" id="KW-1133">Transmembrane helix</keyword>
<proteinExistence type="predicted"/>
<keyword evidence="4 5" id="KW-0472">Membrane</keyword>
<dbReference type="InterPro" id="IPR050866">
    <property type="entry name" value="CNG_cation_channel"/>
</dbReference>
<dbReference type="PANTHER" id="PTHR45638">
    <property type="entry name" value="CYCLIC NUCLEOTIDE-GATED CATION CHANNEL SUBUNIT A"/>
    <property type="match status" value="1"/>
</dbReference>
<sequence length="141" mass="16567">MSSSIFWFIDTICDVIYLLDIGVNLRMGYLEQGLLVVDPRKLSQNYCKKFSFRMDLLCLLPIGKMVPTSDYFPSTTYRLNRLLKMYALETFFAVWDSRTSNPNRHRATKLTFYLAGVIHWTGCIYFMVSMVRQIFMIIKSN</sequence>
<evidence type="ECO:0000256" key="3">
    <source>
        <dbReference type="ARBA" id="ARBA00022989"/>
    </source>
</evidence>
<dbReference type="AlphaFoldDB" id="A0A9Q1CIX5"/>
<dbReference type="Proteomes" id="UP001152320">
    <property type="component" value="Chromosome 3"/>
</dbReference>
<reference evidence="7" key="1">
    <citation type="submission" date="2021-10" db="EMBL/GenBank/DDBJ databases">
        <title>Tropical sea cucumber genome reveals ecological adaptation and Cuvierian tubules defense mechanism.</title>
        <authorList>
            <person name="Chen T."/>
        </authorList>
    </citation>
    <scope>NUCLEOTIDE SEQUENCE</scope>
    <source>
        <strain evidence="7">Nanhai2018</strain>
        <tissue evidence="7">Muscle</tissue>
    </source>
</reference>
<evidence type="ECO:0000256" key="1">
    <source>
        <dbReference type="ARBA" id="ARBA00004141"/>
    </source>
</evidence>
<feature type="domain" description="Ion transport" evidence="6">
    <location>
        <begin position="5"/>
        <end position="131"/>
    </location>
</feature>
<dbReference type="PANTHER" id="PTHR45638:SF13">
    <property type="entry name" value="CYCLIC NUCLEOTIDE-BINDING DOMAIN-CONTAINING PROTEIN"/>
    <property type="match status" value="1"/>
</dbReference>
<accession>A0A9Q1CIX5</accession>
<keyword evidence="2 5" id="KW-0812">Transmembrane</keyword>
<dbReference type="OrthoDB" id="421226at2759"/>
<dbReference type="GO" id="GO:0044877">
    <property type="term" value="F:protein-containing complex binding"/>
    <property type="evidence" value="ECO:0007669"/>
    <property type="project" value="TreeGrafter"/>
</dbReference>
<dbReference type="InterPro" id="IPR005821">
    <property type="entry name" value="Ion_trans_dom"/>
</dbReference>
<dbReference type="GO" id="GO:0016020">
    <property type="term" value="C:membrane"/>
    <property type="evidence" value="ECO:0007669"/>
    <property type="project" value="UniProtKB-SubCell"/>
</dbReference>
<comment type="subcellular location">
    <subcellularLocation>
        <location evidence="1">Membrane</location>
        <topology evidence="1">Multi-pass membrane protein</topology>
    </subcellularLocation>
</comment>
<evidence type="ECO:0000256" key="2">
    <source>
        <dbReference type="ARBA" id="ARBA00022692"/>
    </source>
</evidence>
<evidence type="ECO:0000256" key="4">
    <source>
        <dbReference type="ARBA" id="ARBA00023136"/>
    </source>
</evidence>
<dbReference type="Gene3D" id="1.10.287.70">
    <property type="match status" value="1"/>
</dbReference>
<evidence type="ECO:0000313" key="7">
    <source>
        <dbReference type="EMBL" id="KAJ8045563.1"/>
    </source>
</evidence>
<organism evidence="7 8">
    <name type="scientific">Holothuria leucospilota</name>
    <name type="common">Black long sea cucumber</name>
    <name type="synonym">Mertensiothuria leucospilota</name>
    <dbReference type="NCBI Taxonomy" id="206669"/>
    <lineage>
        <taxon>Eukaryota</taxon>
        <taxon>Metazoa</taxon>
        <taxon>Echinodermata</taxon>
        <taxon>Eleutherozoa</taxon>
        <taxon>Echinozoa</taxon>
        <taxon>Holothuroidea</taxon>
        <taxon>Aspidochirotacea</taxon>
        <taxon>Aspidochirotida</taxon>
        <taxon>Holothuriidae</taxon>
        <taxon>Holothuria</taxon>
    </lineage>
</organism>
<name>A0A9Q1CIX5_HOLLE</name>
<keyword evidence="8" id="KW-1185">Reference proteome</keyword>
<protein>
    <submittedName>
        <fullName evidence="7">Cyclic nucleotide-gated cation channel</fullName>
    </submittedName>
</protein>
<dbReference type="EMBL" id="JAIZAY010000003">
    <property type="protein sequence ID" value="KAJ8045563.1"/>
    <property type="molecule type" value="Genomic_DNA"/>
</dbReference>
<dbReference type="GO" id="GO:0005221">
    <property type="term" value="F:intracellularly cyclic nucleotide-activated monoatomic cation channel activity"/>
    <property type="evidence" value="ECO:0007669"/>
    <property type="project" value="InterPro"/>
</dbReference>